<keyword evidence="6 12" id="KW-1133">Transmembrane helix</keyword>
<dbReference type="EMBL" id="JSAM01000020">
    <property type="protein sequence ID" value="KIA78439.1"/>
    <property type="molecule type" value="Genomic_DNA"/>
</dbReference>
<dbReference type="PATRIC" id="fig|83552.4.peg.368"/>
<evidence type="ECO:0000256" key="12">
    <source>
        <dbReference type="SAM" id="Phobius"/>
    </source>
</evidence>
<keyword evidence="5" id="KW-0276">Fatty acid metabolism</keyword>
<dbReference type="InterPro" id="IPR005804">
    <property type="entry name" value="FA_desaturase_dom"/>
</dbReference>
<evidence type="ECO:0000256" key="4">
    <source>
        <dbReference type="ARBA" id="ARBA00022692"/>
    </source>
</evidence>
<gene>
    <name evidence="14" type="ORF">DB43_DZ00260</name>
</gene>
<keyword evidence="9" id="KW-0443">Lipid metabolism</keyword>
<dbReference type="PANTHER" id="PTHR11351:SF31">
    <property type="entry name" value="DESATURASE 1, ISOFORM A-RELATED"/>
    <property type="match status" value="1"/>
</dbReference>
<keyword evidence="7 14" id="KW-0560">Oxidoreductase</keyword>
<feature type="domain" description="Fatty acid desaturase" evidence="13">
    <location>
        <begin position="43"/>
        <end position="259"/>
    </location>
</feature>
<comment type="similarity">
    <text evidence="2">Belongs to the fatty acid desaturase type 2 family.</text>
</comment>
<keyword evidence="11" id="KW-0275">Fatty acid biosynthesis</keyword>
<dbReference type="CDD" id="cd03505">
    <property type="entry name" value="Delta9-FADS-like"/>
    <property type="match status" value="1"/>
</dbReference>
<protein>
    <submittedName>
        <fullName evidence="14">Putative acyl-CoA desaturase</fullName>
        <ecNumber evidence="14">1.14.19.1</ecNumber>
    </submittedName>
</protein>
<feature type="transmembrane region" description="Helical" evidence="12">
    <location>
        <begin position="12"/>
        <end position="33"/>
    </location>
</feature>
<organism evidence="14 15">
    <name type="scientific">Parachlamydia acanthamoebae</name>
    <dbReference type="NCBI Taxonomy" id="83552"/>
    <lineage>
        <taxon>Bacteria</taxon>
        <taxon>Pseudomonadati</taxon>
        <taxon>Chlamydiota</taxon>
        <taxon>Chlamydiia</taxon>
        <taxon>Parachlamydiales</taxon>
        <taxon>Parachlamydiaceae</taxon>
        <taxon>Parachlamydia</taxon>
    </lineage>
</organism>
<evidence type="ECO:0000256" key="3">
    <source>
        <dbReference type="ARBA" id="ARBA00022516"/>
    </source>
</evidence>
<feature type="transmembrane region" description="Helical" evidence="12">
    <location>
        <begin position="39"/>
        <end position="60"/>
    </location>
</feature>
<dbReference type="AlphaFoldDB" id="A0A0C1EQF2"/>
<dbReference type="GO" id="GO:0004768">
    <property type="term" value="F:stearoyl-CoA 9-desaturase activity"/>
    <property type="evidence" value="ECO:0007669"/>
    <property type="project" value="UniProtKB-EC"/>
</dbReference>
<sequence>MMSHTKKTFSLPIAGFLISYQILLLASLPFYFYFMLPSLAMIAVSFVLLYLTGLSITGGYHRFYSHRSFRTGKTLEALMLFFGTMAGQGSALRWAFDHRRHHAYVDTDEDPYSINKGFWYAHFFWMLHKQKEIDPKVVPDLIRNKLVMFQHHFYPALMFGSNILVFLLVGWLLEDFWGAFFVAWWIRFFLLHHFTWFINSLAHTWGDKPFCQEQSAVNNYILALLTFGEGYHNYHHVFAHDYRNGIRWYHFDPTKWLIKGLSFLGLTHELKTVDSFTIQKRMIREKKNLLLEQVKELWYVKREEIEAKIHEISDRIETDIRVLNQLKEQYLKIKETTPSCRELLNDLQNEMKCLHQRMQEDWRAWKNLCSCITHLKPIEI</sequence>
<evidence type="ECO:0000256" key="10">
    <source>
        <dbReference type="ARBA" id="ARBA00023136"/>
    </source>
</evidence>
<feature type="transmembrane region" description="Helical" evidence="12">
    <location>
        <begin position="153"/>
        <end position="173"/>
    </location>
</feature>
<evidence type="ECO:0000256" key="8">
    <source>
        <dbReference type="ARBA" id="ARBA00023004"/>
    </source>
</evidence>
<feature type="transmembrane region" description="Helical" evidence="12">
    <location>
        <begin position="179"/>
        <end position="198"/>
    </location>
</feature>
<evidence type="ECO:0000256" key="1">
    <source>
        <dbReference type="ARBA" id="ARBA00004141"/>
    </source>
</evidence>
<comment type="subcellular location">
    <subcellularLocation>
        <location evidence="1">Membrane</location>
        <topology evidence="1">Multi-pass membrane protein</topology>
    </subcellularLocation>
</comment>
<accession>A0A0C1EQF2</accession>
<proteinExistence type="inferred from homology"/>
<dbReference type="Proteomes" id="UP000031307">
    <property type="component" value="Unassembled WGS sequence"/>
</dbReference>
<keyword evidence="4 12" id="KW-0812">Transmembrane</keyword>
<evidence type="ECO:0000256" key="6">
    <source>
        <dbReference type="ARBA" id="ARBA00022989"/>
    </source>
</evidence>
<dbReference type="PRINTS" id="PR00075">
    <property type="entry name" value="FACDDSATRASE"/>
</dbReference>
<evidence type="ECO:0000256" key="11">
    <source>
        <dbReference type="ARBA" id="ARBA00023160"/>
    </source>
</evidence>
<keyword evidence="8" id="KW-0408">Iron</keyword>
<reference evidence="14 15" key="1">
    <citation type="journal article" date="2014" name="Mol. Biol. Evol.">
        <title>Massive expansion of Ubiquitination-related gene families within the Chlamydiae.</title>
        <authorList>
            <person name="Domman D."/>
            <person name="Collingro A."/>
            <person name="Lagkouvardos I."/>
            <person name="Gehre L."/>
            <person name="Weinmaier T."/>
            <person name="Rattei T."/>
            <person name="Subtil A."/>
            <person name="Horn M."/>
        </authorList>
    </citation>
    <scope>NUCLEOTIDE SEQUENCE [LARGE SCALE GENOMIC DNA]</scope>
    <source>
        <strain evidence="14 15">OEW1</strain>
    </source>
</reference>
<evidence type="ECO:0000256" key="9">
    <source>
        <dbReference type="ARBA" id="ARBA00023098"/>
    </source>
</evidence>
<evidence type="ECO:0000313" key="14">
    <source>
        <dbReference type="EMBL" id="KIA78439.1"/>
    </source>
</evidence>
<evidence type="ECO:0000313" key="15">
    <source>
        <dbReference type="Proteomes" id="UP000031307"/>
    </source>
</evidence>
<dbReference type="InterPro" id="IPR015876">
    <property type="entry name" value="Acyl-CoA_DS"/>
</dbReference>
<dbReference type="Pfam" id="PF00487">
    <property type="entry name" value="FA_desaturase"/>
    <property type="match status" value="1"/>
</dbReference>
<name>A0A0C1EQF2_9BACT</name>
<keyword evidence="3" id="KW-0444">Lipid biosynthesis</keyword>
<evidence type="ECO:0000259" key="13">
    <source>
        <dbReference type="Pfam" id="PF00487"/>
    </source>
</evidence>
<dbReference type="GO" id="GO:0006633">
    <property type="term" value="P:fatty acid biosynthetic process"/>
    <property type="evidence" value="ECO:0007669"/>
    <property type="project" value="UniProtKB-KW"/>
</dbReference>
<evidence type="ECO:0000256" key="5">
    <source>
        <dbReference type="ARBA" id="ARBA00022832"/>
    </source>
</evidence>
<dbReference type="PANTHER" id="PTHR11351">
    <property type="entry name" value="ACYL-COA DESATURASE"/>
    <property type="match status" value="1"/>
</dbReference>
<dbReference type="EC" id="1.14.19.1" evidence="14"/>
<keyword evidence="10 12" id="KW-0472">Membrane</keyword>
<dbReference type="GO" id="GO:0016020">
    <property type="term" value="C:membrane"/>
    <property type="evidence" value="ECO:0007669"/>
    <property type="project" value="UniProtKB-SubCell"/>
</dbReference>
<evidence type="ECO:0000256" key="2">
    <source>
        <dbReference type="ARBA" id="ARBA00008749"/>
    </source>
</evidence>
<comment type="caution">
    <text evidence="14">The sequence shown here is derived from an EMBL/GenBank/DDBJ whole genome shotgun (WGS) entry which is preliminary data.</text>
</comment>
<evidence type="ECO:0000256" key="7">
    <source>
        <dbReference type="ARBA" id="ARBA00023002"/>
    </source>
</evidence>